<organism evidence="2 3">
    <name type="scientific">Corynebacterium breve</name>
    <dbReference type="NCBI Taxonomy" id="3049799"/>
    <lineage>
        <taxon>Bacteria</taxon>
        <taxon>Bacillati</taxon>
        <taxon>Actinomycetota</taxon>
        <taxon>Actinomycetes</taxon>
        <taxon>Mycobacteriales</taxon>
        <taxon>Corynebacteriaceae</taxon>
        <taxon>Corynebacterium</taxon>
    </lineage>
</organism>
<dbReference type="EMBL" id="CP126969">
    <property type="protein sequence ID" value="WIM68247.1"/>
    <property type="molecule type" value="Genomic_DNA"/>
</dbReference>
<dbReference type="InterPro" id="IPR014729">
    <property type="entry name" value="Rossmann-like_a/b/a_fold"/>
</dbReference>
<dbReference type="InterPro" id="IPR051599">
    <property type="entry name" value="Cell_Envelope_Assoc"/>
</dbReference>
<proteinExistence type="predicted"/>
<dbReference type="Proteomes" id="UP001225598">
    <property type="component" value="Chromosome"/>
</dbReference>
<accession>A0ABY8VG10</accession>
<keyword evidence="3" id="KW-1185">Reference proteome</keyword>
<reference evidence="2 3" key="1">
    <citation type="submission" date="2023-05" db="EMBL/GenBank/DDBJ databases">
        <title>Corynebacterium suedekumii sp. nov. and Corynebacterium breve sp. nov. isolated from raw cow's milk.</title>
        <authorList>
            <person name="Baer M.K."/>
            <person name="Mehl L."/>
            <person name="Hellmuth R."/>
            <person name="Marke G."/>
            <person name="Lipski A."/>
        </authorList>
    </citation>
    <scope>NUCLEOTIDE SEQUENCE [LARGE SCALE GENOMIC DNA]</scope>
    <source>
        <strain evidence="2 3">R4</strain>
    </source>
</reference>
<name>A0ABY8VG10_9CORY</name>
<evidence type="ECO:0000313" key="2">
    <source>
        <dbReference type="EMBL" id="WIM68247.1"/>
    </source>
</evidence>
<protein>
    <submittedName>
        <fullName evidence="2">YdcF family protein</fullName>
    </submittedName>
</protein>
<sequence length="157" mass="17921">MDPVLVLGAKVIDGRPRPLLEERLAKAMDVVDSADIIVSGRGEAEAMAQWLVDNGFPRERIVVEPRATSTNENLENARALVPDAERFIVVTNNFHVLRTRVWAWHLDIPVQVIGAGTPNDDRIYNYTRELGALPHSISRVVWRRFKRWLKEPMDWTA</sequence>
<dbReference type="Pfam" id="PF02698">
    <property type="entry name" value="DUF218"/>
    <property type="match status" value="1"/>
</dbReference>
<dbReference type="RefSeq" id="WP_284825674.1">
    <property type="nucleotide sequence ID" value="NZ_CP126969.1"/>
</dbReference>
<evidence type="ECO:0000313" key="3">
    <source>
        <dbReference type="Proteomes" id="UP001225598"/>
    </source>
</evidence>
<evidence type="ECO:0000259" key="1">
    <source>
        <dbReference type="Pfam" id="PF02698"/>
    </source>
</evidence>
<gene>
    <name evidence="2" type="ORF">QP027_02265</name>
</gene>
<dbReference type="CDD" id="cd06259">
    <property type="entry name" value="YdcF-like"/>
    <property type="match status" value="1"/>
</dbReference>
<dbReference type="Gene3D" id="3.40.50.620">
    <property type="entry name" value="HUPs"/>
    <property type="match status" value="1"/>
</dbReference>
<dbReference type="PANTHER" id="PTHR30336">
    <property type="entry name" value="INNER MEMBRANE PROTEIN, PROBABLE PERMEASE"/>
    <property type="match status" value="1"/>
</dbReference>
<dbReference type="InterPro" id="IPR003848">
    <property type="entry name" value="DUF218"/>
</dbReference>
<dbReference type="PANTHER" id="PTHR30336:SF4">
    <property type="entry name" value="ENVELOPE BIOGENESIS FACTOR ELYC"/>
    <property type="match status" value="1"/>
</dbReference>
<feature type="domain" description="DUF218" evidence="1">
    <location>
        <begin position="3"/>
        <end position="122"/>
    </location>
</feature>